<keyword evidence="3" id="KW-0808">Transferase</keyword>
<dbReference type="EMBL" id="BAABHY010000001">
    <property type="protein sequence ID" value="GAA5104809.1"/>
    <property type="molecule type" value="Genomic_DNA"/>
</dbReference>
<dbReference type="Pfam" id="PF14840">
    <property type="entry name" value="DNA_pol3_delt_C"/>
    <property type="match status" value="1"/>
</dbReference>
<dbReference type="CDD" id="cd18138">
    <property type="entry name" value="HLD_clamp_pol_III_delta"/>
    <property type="match status" value="1"/>
</dbReference>
<dbReference type="Gene3D" id="3.40.50.300">
    <property type="entry name" value="P-loop containing nucleotide triphosphate hydrolases"/>
    <property type="match status" value="1"/>
</dbReference>
<evidence type="ECO:0000256" key="7">
    <source>
        <dbReference type="ARBA" id="ARBA00034754"/>
    </source>
</evidence>
<dbReference type="InterPro" id="IPR008921">
    <property type="entry name" value="DNA_pol3_clamp-load_cplx_C"/>
</dbReference>
<dbReference type="Gene3D" id="1.20.272.10">
    <property type="match status" value="1"/>
</dbReference>
<dbReference type="InterPro" id="IPR027417">
    <property type="entry name" value="P-loop_NTPase"/>
</dbReference>
<evidence type="ECO:0000256" key="5">
    <source>
        <dbReference type="ARBA" id="ARBA00022705"/>
    </source>
</evidence>
<feature type="domain" description="DNA polymerase III delta N-terminal" evidence="10">
    <location>
        <begin position="23"/>
        <end position="141"/>
    </location>
</feature>
<sequence>MIRISDSQLSAKLEQHDSLRYFLAIGSDPYLQYTTQNLIKSKLRHLGFDEQTVFTIDNQTDWNRIIESSQSMSLFSSQILLILQFGETSLNVAIAKKLDELVQHLSPDVSLLISLAKMTKTQENAIWFKALAENLLIISCNTPDSQQLPAWVSLQLQQLSLQIEKQGIDLLCYYYEGNLLALSQVLAQLKLLYPSGKVSYAQLENNINDSAVFTPYHWIDAMLMAKTKRSMHILQQLKMNDVEPLILLRTFQRELIQLINIKKYTTKHNLKAAYDFYKVWQNRRNLITPYINRVNVEQLYQCLKKLTEIEIILKHEYSTPVWEQLDALNMLFIGSKHD</sequence>
<dbReference type="InterPro" id="IPR005790">
    <property type="entry name" value="DNA_polIII_delta"/>
</dbReference>
<dbReference type="Gene3D" id="1.10.8.60">
    <property type="match status" value="1"/>
</dbReference>
<evidence type="ECO:0000256" key="3">
    <source>
        <dbReference type="ARBA" id="ARBA00022679"/>
    </source>
</evidence>
<dbReference type="Proteomes" id="UP001500171">
    <property type="component" value="Unassembled WGS sequence"/>
</dbReference>
<accession>A0ABP9N4H3</accession>
<keyword evidence="6" id="KW-0239">DNA-directed DNA polymerase</keyword>
<comment type="caution">
    <text evidence="12">The sequence shown here is derived from an EMBL/GenBank/DDBJ whole genome shotgun (WGS) entry which is preliminary data.</text>
</comment>
<evidence type="ECO:0000313" key="12">
    <source>
        <dbReference type="EMBL" id="GAA5104809.1"/>
    </source>
</evidence>
<evidence type="ECO:0000259" key="10">
    <source>
        <dbReference type="Pfam" id="PF06144"/>
    </source>
</evidence>
<dbReference type="Pfam" id="PF06144">
    <property type="entry name" value="DNA_pol3_delta"/>
    <property type="match status" value="1"/>
</dbReference>
<evidence type="ECO:0000256" key="2">
    <source>
        <dbReference type="ARBA" id="ARBA00017703"/>
    </source>
</evidence>
<comment type="catalytic activity">
    <reaction evidence="8">
        <text>DNA(n) + a 2'-deoxyribonucleoside 5'-triphosphate = DNA(n+1) + diphosphate</text>
        <dbReference type="Rhea" id="RHEA:22508"/>
        <dbReference type="Rhea" id="RHEA-COMP:17339"/>
        <dbReference type="Rhea" id="RHEA-COMP:17340"/>
        <dbReference type="ChEBI" id="CHEBI:33019"/>
        <dbReference type="ChEBI" id="CHEBI:61560"/>
        <dbReference type="ChEBI" id="CHEBI:173112"/>
        <dbReference type="EC" id="2.7.7.7"/>
    </reaction>
</comment>
<keyword evidence="13" id="KW-1185">Reference proteome</keyword>
<evidence type="ECO:0000259" key="11">
    <source>
        <dbReference type="Pfam" id="PF14840"/>
    </source>
</evidence>
<gene>
    <name evidence="12" type="primary">holA</name>
    <name evidence="12" type="ORF">GCM10023211_02990</name>
</gene>
<protein>
    <recommendedName>
        <fullName evidence="2 9">DNA polymerase III subunit delta</fullName>
        <ecNumber evidence="1 9">2.7.7.7</ecNumber>
    </recommendedName>
</protein>
<evidence type="ECO:0000256" key="6">
    <source>
        <dbReference type="ARBA" id="ARBA00022932"/>
    </source>
</evidence>
<dbReference type="InterPro" id="IPR032780">
    <property type="entry name" value="DNA_pol3_delt_C"/>
</dbReference>
<reference evidence="13" key="1">
    <citation type="journal article" date="2019" name="Int. J. Syst. Evol. Microbiol.">
        <title>The Global Catalogue of Microorganisms (GCM) 10K type strain sequencing project: providing services to taxonomists for standard genome sequencing and annotation.</title>
        <authorList>
            <consortium name="The Broad Institute Genomics Platform"/>
            <consortium name="The Broad Institute Genome Sequencing Center for Infectious Disease"/>
            <person name="Wu L."/>
            <person name="Ma J."/>
        </authorList>
    </citation>
    <scope>NUCLEOTIDE SEQUENCE [LARGE SCALE GENOMIC DNA]</scope>
    <source>
        <strain evidence="13">JCM 18050</strain>
    </source>
</reference>
<keyword evidence="4" id="KW-0548">Nucleotidyltransferase</keyword>
<evidence type="ECO:0000256" key="9">
    <source>
        <dbReference type="NCBIfam" id="TIGR01128"/>
    </source>
</evidence>
<comment type="similarity">
    <text evidence="7">Belongs to the DNA polymerase HolA subunit family.</text>
</comment>
<dbReference type="SUPFAM" id="SSF52540">
    <property type="entry name" value="P-loop containing nucleoside triphosphate hydrolases"/>
    <property type="match status" value="1"/>
</dbReference>
<dbReference type="PANTHER" id="PTHR34388:SF1">
    <property type="entry name" value="DNA POLYMERASE III SUBUNIT DELTA"/>
    <property type="match status" value="1"/>
</dbReference>
<evidence type="ECO:0000256" key="1">
    <source>
        <dbReference type="ARBA" id="ARBA00012417"/>
    </source>
</evidence>
<name>A0ABP9N4H3_9GAMM</name>
<dbReference type="EC" id="2.7.7.7" evidence="1 9"/>
<organism evidence="12 13">
    <name type="scientific">Orbus sasakiae</name>
    <dbReference type="NCBI Taxonomy" id="1078475"/>
    <lineage>
        <taxon>Bacteria</taxon>
        <taxon>Pseudomonadati</taxon>
        <taxon>Pseudomonadota</taxon>
        <taxon>Gammaproteobacteria</taxon>
        <taxon>Orbales</taxon>
        <taxon>Orbaceae</taxon>
        <taxon>Orbus</taxon>
    </lineage>
</organism>
<evidence type="ECO:0000313" key="13">
    <source>
        <dbReference type="Proteomes" id="UP001500171"/>
    </source>
</evidence>
<keyword evidence="5" id="KW-0235">DNA replication</keyword>
<dbReference type="RefSeq" id="WP_345488008.1">
    <property type="nucleotide sequence ID" value="NZ_BAABHY010000001.1"/>
</dbReference>
<dbReference type="NCBIfam" id="TIGR01128">
    <property type="entry name" value="holA"/>
    <property type="match status" value="1"/>
</dbReference>
<evidence type="ECO:0000256" key="8">
    <source>
        <dbReference type="ARBA" id="ARBA00049244"/>
    </source>
</evidence>
<proteinExistence type="inferred from homology"/>
<dbReference type="PANTHER" id="PTHR34388">
    <property type="entry name" value="DNA POLYMERASE III SUBUNIT DELTA"/>
    <property type="match status" value="1"/>
</dbReference>
<evidence type="ECO:0000256" key="4">
    <source>
        <dbReference type="ARBA" id="ARBA00022695"/>
    </source>
</evidence>
<dbReference type="InterPro" id="IPR010372">
    <property type="entry name" value="DNA_pol3_delta_N"/>
</dbReference>
<feature type="domain" description="DNA polymerase III subunit delta C-terminal" evidence="11">
    <location>
        <begin position="215"/>
        <end position="334"/>
    </location>
</feature>
<dbReference type="SUPFAM" id="SSF48019">
    <property type="entry name" value="post-AAA+ oligomerization domain-like"/>
    <property type="match status" value="1"/>
</dbReference>